<keyword evidence="1" id="KW-1133">Transmembrane helix</keyword>
<proteinExistence type="predicted"/>
<dbReference type="Proteomes" id="UP000887574">
    <property type="component" value="Unplaced"/>
</dbReference>
<keyword evidence="2" id="KW-1185">Reference proteome</keyword>
<sequence length="126" mass="14241">MAAVTPQDNDSISWALIGKLLVAAVLFFLTYKCVSYRSDLDDMHYRINECNEKISFCYSTCGAREANRRQAPAGAVFIRQLKMEAMPKQLVPRPILEIREGLIIRLMEILLQETEEMAGVDGTLIT</sequence>
<name>A0A915DNV3_9BILA</name>
<feature type="transmembrane region" description="Helical" evidence="1">
    <location>
        <begin position="12"/>
        <end position="31"/>
    </location>
</feature>
<protein>
    <submittedName>
        <fullName evidence="3">Uncharacterized protein</fullName>
    </submittedName>
</protein>
<reference evidence="3" key="1">
    <citation type="submission" date="2022-11" db="UniProtKB">
        <authorList>
            <consortium name="WormBaseParasite"/>
        </authorList>
    </citation>
    <scope>IDENTIFICATION</scope>
</reference>
<keyword evidence="1" id="KW-0472">Membrane</keyword>
<evidence type="ECO:0000313" key="3">
    <source>
        <dbReference type="WBParaSite" id="jg22049"/>
    </source>
</evidence>
<dbReference type="WBParaSite" id="jg22049">
    <property type="protein sequence ID" value="jg22049"/>
    <property type="gene ID" value="jg22049"/>
</dbReference>
<dbReference type="AlphaFoldDB" id="A0A915DNV3"/>
<accession>A0A915DNV3</accession>
<organism evidence="2 3">
    <name type="scientific">Ditylenchus dipsaci</name>
    <dbReference type="NCBI Taxonomy" id="166011"/>
    <lineage>
        <taxon>Eukaryota</taxon>
        <taxon>Metazoa</taxon>
        <taxon>Ecdysozoa</taxon>
        <taxon>Nematoda</taxon>
        <taxon>Chromadorea</taxon>
        <taxon>Rhabditida</taxon>
        <taxon>Tylenchina</taxon>
        <taxon>Tylenchomorpha</taxon>
        <taxon>Sphaerularioidea</taxon>
        <taxon>Anguinidae</taxon>
        <taxon>Anguininae</taxon>
        <taxon>Ditylenchus</taxon>
    </lineage>
</organism>
<evidence type="ECO:0000256" key="1">
    <source>
        <dbReference type="SAM" id="Phobius"/>
    </source>
</evidence>
<keyword evidence="1" id="KW-0812">Transmembrane</keyword>
<evidence type="ECO:0000313" key="2">
    <source>
        <dbReference type="Proteomes" id="UP000887574"/>
    </source>
</evidence>